<sequence>MSSDEDDVVVPLMRQFLLNSERSKNKLWMHEINEKREARIKTLNIEGPKDKLFNETCCKTNYAFLKIVTRYVLTEEK</sequence>
<keyword evidence="2" id="KW-1185">Reference proteome</keyword>
<name>A0A5E4MM60_9HEMI</name>
<accession>A0A5E4MM60</accession>
<dbReference type="AlphaFoldDB" id="A0A5E4MM60"/>
<dbReference type="EMBL" id="CABPRJ010000949">
    <property type="protein sequence ID" value="VVC31426.1"/>
    <property type="molecule type" value="Genomic_DNA"/>
</dbReference>
<organism evidence="1 2">
    <name type="scientific">Cinara cedri</name>
    <dbReference type="NCBI Taxonomy" id="506608"/>
    <lineage>
        <taxon>Eukaryota</taxon>
        <taxon>Metazoa</taxon>
        <taxon>Ecdysozoa</taxon>
        <taxon>Arthropoda</taxon>
        <taxon>Hexapoda</taxon>
        <taxon>Insecta</taxon>
        <taxon>Pterygota</taxon>
        <taxon>Neoptera</taxon>
        <taxon>Paraneoptera</taxon>
        <taxon>Hemiptera</taxon>
        <taxon>Sternorrhyncha</taxon>
        <taxon>Aphidomorpha</taxon>
        <taxon>Aphidoidea</taxon>
        <taxon>Aphididae</taxon>
        <taxon>Lachninae</taxon>
        <taxon>Cinara</taxon>
    </lineage>
</organism>
<dbReference type="Proteomes" id="UP000325440">
    <property type="component" value="Unassembled WGS sequence"/>
</dbReference>
<reference evidence="1 2" key="1">
    <citation type="submission" date="2019-08" db="EMBL/GenBank/DDBJ databases">
        <authorList>
            <person name="Alioto T."/>
            <person name="Alioto T."/>
            <person name="Gomez Garrido J."/>
        </authorList>
    </citation>
    <scope>NUCLEOTIDE SEQUENCE [LARGE SCALE GENOMIC DNA]</scope>
</reference>
<evidence type="ECO:0000313" key="1">
    <source>
        <dbReference type="EMBL" id="VVC31426.1"/>
    </source>
</evidence>
<proteinExistence type="predicted"/>
<gene>
    <name evidence="1" type="ORF">CINCED_3A023662</name>
</gene>
<protein>
    <submittedName>
        <fullName evidence="1">Uncharacterized protein</fullName>
    </submittedName>
</protein>
<evidence type="ECO:0000313" key="2">
    <source>
        <dbReference type="Proteomes" id="UP000325440"/>
    </source>
</evidence>